<evidence type="ECO:0000256" key="1">
    <source>
        <dbReference type="SAM" id="MobiDB-lite"/>
    </source>
</evidence>
<dbReference type="PaxDb" id="4081-Solyc06g068020.1.1"/>
<dbReference type="Proteomes" id="UP000004994">
    <property type="component" value="Chromosome 6"/>
</dbReference>
<reference evidence="2" key="2">
    <citation type="submission" date="2019-01" db="UniProtKB">
        <authorList>
            <consortium name="EnsemblPlants"/>
        </authorList>
    </citation>
    <scope>IDENTIFICATION</scope>
    <source>
        <strain evidence="2">cv. Heinz 1706</strain>
    </source>
</reference>
<keyword evidence="3" id="KW-1185">Reference proteome</keyword>
<dbReference type="STRING" id="4081.A0A3Q7GXJ9"/>
<reference evidence="2" key="1">
    <citation type="journal article" date="2012" name="Nature">
        <title>The tomato genome sequence provides insights into fleshy fruit evolution.</title>
        <authorList>
            <consortium name="Tomato Genome Consortium"/>
        </authorList>
    </citation>
    <scope>NUCLEOTIDE SEQUENCE [LARGE SCALE GENOMIC DNA]</scope>
    <source>
        <strain evidence="2">cv. Heinz 1706</strain>
    </source>
</reference>
<dbReference type="Gramene" id="Solyc06g068020.1.1">
    <property type="protein sequence ID" value="Solyc06g068020.1.1.1"/>
    <property type="gene ID" value="Solyc06g068020.1"/>
</dbReference>
<dbReference type="Pfam" id="PF15697">
    <property type="entry name" value="DUF4666"/>
    <property type="match status" value="1"/>
</dbReference>
<evidence type="ECO:0008006" key="4">
    <source>
        <dbReference type="Google" id="ProtNLM"/>
    </source>
</evidence>
<dbReference type="InParanoid" id="A0A3Q7GXJ9"/>
<name>A0A3Q7GXJ9_SOLLC</name>
<dbReference type="RefSeq" id="XP_069155842.1">
    <property type="nucleotide sequence ID" value="XM_069299741.1"/>
</dbReference>
<evidence type="ECO:0000313" key="2">
    <source>
        <dbReference type="EnsemblPlants" id="Solyc06g068020.1.1.1"/>
    </source>
</evidence>
<sequence length="113" mass="12250">MAGLQRSAISFRRQGSSGFIWDDKYLTGELINHPVKHKEETNKTRLGKPKEELMLQVKTSSTTIGSTRRRGFNGGGGVNPTAEPPSPKVFACGLCSAINGKKGKSHRRQPGGQ</sequence>
<protein>
    <recommendedName>
        <fullName evidence="4">MAPK kinase substrate protein</fullName>
    </recommendedName>
</protein>
<evidence type="ECO:0000313" key="3">
    <source>
        <dbReference type="Proteomes" id="UP000004994"/>
    </source>
</evidence>
<feature type="region of interest" description="Disordered" evidence="1">
    <location>
        <begin position="59"/>
        <end position="86"/>
    </location>
</feature>
<dbReference type="InterPro" id="IPR031421">
    <property type="entry name" value="DUF4666"/>
</dbReference>
<dbReference type="AlphaFoldDB" id="A0A3Q7GXJ9"/>
<proteinExistence type="predicted"/>
<organism evidence="2">
    <name type="scientific">Solanum lycopersicum</name>
    <name type="common">Tomato</name>
    <name type="synonym">Lycopersicon esculentum</name>
    <dbReference type="NCBI Taxonomy" id="4081"/>
    <lineage>
        <taxon>Eukaryota</taxon>
        <taxon>Viridiplantae</taxon>
        <taxon>Streptophyta</taxon>
        <taxon>Embryophyta</taxon>
        <taxon>Tracheophyta</taxon>
        <taxon>Spermatophyta</taxon>
        <taxon>Magnoliopsida</taxon>
        <taxon>eudicotyledons</taxon>
        <taxon>Gunneridae</taxon>
        <taxon>Pentapetalae</taxon>
        <taxon>asterids</taxon>
        <taxon>lamiids</taxon>
        <taxon>Solanales</taxon>
        <taxon>Solanaceae</taxon>
        <taxon>Solanoideae</taxon>
        <taxon>Solaneae</taxon>
        <taxon>Solanum</taxon>
        <taxon>Solanum subgen. Lycopersicon</taxon>
    </lineage>
</organism>
<dbReference type="PANTHER" id="PTHR33730:SF23">
    <property type="entry name" value="MAPK KINASE SUBSTRATE PROTEIN"/>
    <property type="match status" value="1"/>
</dbReference>
<dbReference type="OMA" id="PVKHKEE"/>
<accession>A0A3Q7GXJ9</accession>
<dbReference type="KEGG" id="sly:138349403"/>
<dbReference type="EnsemblPlants" id="Solyc06g068020.1.1">
    <property type="protein sequence ID" value="Solyc06g068020.1.1.1"/>
    <property type="gene ID" value="Solyc06g068020.1"/>
</dbReference>
<dbReference type="PANTHER" id="PTHR33730">
    <property type="entry name" value="OS05G0542732 PROTEIN-RELATED"/>
    <property type="match status" value="1"/>
</dbReference>
<dbReference type="GeneID" id="138349403"/>